<comment type="caution">
    <text evidence="1">The sequence shown here is derived from an EMBL/GenBank/DDBJ whole genome shotgun (WGS) entry which is preliminary data.</text>
</comment>
<evidence type="ECO:0000313" key="2">
    <source>
        <dbReference type="Proteomes" id="UP000789920"/>
    </source>
</evidence>
<gene>
    <name evidence="1" type="ORF">RPERSI_LOCUS17290</name>
</gene>
<sequence length="53" mass="5823">KSGPAMAHGGFSNVFNSMLSVAHVDTLYEVVLIHATKTHAYLKSTRANLYIFL</sequence>
<evidence type="ECO:0000313" key="1">
    <source>
        <dbReference type="EMBL" id="CAG8778888.1"/>
    </source>
</evidence>
<reference evidence="1" key="1">
    <citation type="submission" date="2021-06" db="EMBL/GenBank/DDBJ databases">
        <authorList>
            <person name="Kallberg Y."/>
            <person name="Tangrot J."/>
            <person name="Rosling A."/>
        </authorList>
    </citation>
    <scope>NUCLEOTIDE SEQUENCE</scope>
    <source>
        <strain evidence="1">MA461A</strain>
    </source>
</reference>
<dbReference type="EMBL" id="CAJVQC010044093">
    <property type="protein sequence ID" value="CAG8778888.1"/>
    <property type="molecule type" value="Genomic_DNA"/>
</dbReference>
<name>A0ACA9R6D2_9GLOM</name>
<organism evidence="1 2">
    <name type="scientific">Racocetra persica</name>
    <dbReference type="NCBI Taxonomy" id="160502"/>
    <lineage>
        <taxon>Eukaryota</taxon>
        <taxon>Fungi</taxon>
        <taxon>Fungi incertae sedis</taxon>
        <taxon>Mucoromycota</taxon>
        <taxon>Glomeromycotina</taxon>
        <taxon>Glomeromycetes</taxon>
        <taxon>Diversisporales</taxon>
        <taxon>Gigasporaceae</taxon>
        <taxon>Racocetra</taxon>
    </lineage>
</organism>
<keyword evidence="2" id="KW-1185">Reference proteome</keyword>
<protein>
    <submittedName>
        <fullName evidence="1">36821_t:CDS:1</fullName>
    </submittedName>
</protein>
<feature type="non-terminal residue" evidence="1">
    <location>
        <position position="53"/>
    </location>
</feature>
<accession>A0ACA9R6D2</accession>
<feature type="non-terminal residue" evidence="1">
    <location>
        <position position="1"/>
    </location>
</feature>
<proteinExistence type="predicted"/>
<dbReference type="Proteomes" id="UP000789920">
    <property type="component" value="Unassembled WGS sequence"/>
</dbReference>